<evidence type="ECO:0000313" key="2">
    <source>
        <dbReference type="EMBL" id="KAJ1115048.1"/>
    </source>
</evidence>
<dbReference type="Proteomes" id="UP001066276">
    <property type="component" value="Chromosome 8"/>
</dbReference>
<proteinExistence type="predicted"/>
<reference evidence="2" key="1">
    <citation type="journal article" date="2022" name="bioRxiv">
        <title>Sequencing and chromosome-scale assembly of the giantPleurodeles waltlgenome.</title>
        <authorList>
            <person name="Brown T."/>
            <person name="Elewa A."/>
            <person name="Iarovenko S."/>
            <person name="Subramanian E."/>
            <person name="Araus A.J."/>
            <person name="Petzold A."/>
            <person name="Susuki M."/>
            <person name="Suzuki K.-i.T."/>
            <person name="Hayashi T."/>
            <person name="Toyoda A."/>
            <person name="Oliveira C."/>
            <person name="Osipova E."/>
            <person name="Leigh N.D."/>
            <person name="Simon A."/>
            <person name="Yun M.H."/>
        </authorList>
    </citation>
    <scope>NUCLEOTIDE SEQUENCE</scope>
    <source>
        <strain evidence="2">20211129_DDA</strain>
        <tissue evidence="2">Liver</tissue>
    </source>
</reference>
<evidence type="ECO:0000256" key="1">
    <source>
        <dbReference type="SAM" id="MobiDB-lite"/>
    </source>
</evidence>
<protein>
    <submittedName>
        <fullName evidence="2">Uncharacterized protein</fullName>
    </submittedName>
</protein>
<feature type="compositionally biased region" description="Low complexity" evidence="1">
    <location>
        <begin position="96"/>
        <end position="112"/>
    </location>
</feature>
<dbReference type="AlphaFoldDB" id="A0AAV7NP88"/>
<gene>
    <name evidence="2" type="ORF">NDU88_003276</name>
</gene>
<keyword evidence="3" id="KW-1185">Reference proteome</keyword>
<evidence type="ECO:0000313" key="3">
    <source>
        <dbReference type="Proteomes" id="UP001066276"/>
    </source>
</evidence>
<dbReference type="EMBL" id="JANPWB010000012">
    <property type="protein sequence ID" value="KAJ1115048.1"/>
    <property type="molecule type" value="Genomic_DNA"/>
</dbReference>
<organism evidence="2 3">
    <name type="scientific">Pleurodeles waltl</name>
    <name type="common">Iberian ribbed newt</name>
    <dbReference type="NCBI Taxonomy" id="8319"/>
    <lineage>
        <taxon>Eukaryota</taxon>
        <taxon>Metazoa</taxon>
        <taxon>Chordata</taxon>
        <taxon>Craniata</taxon>
        <taxon>Vertebrata</taxon>
        <taxon>Euteleostomi</taxon>
        <taxon>Amphibia</taxon>
        <taxon>Batrachia</taxon>
        <taxon>Caudata</taxon>
        <taxon>Salamandroidea</taxon>
        <taxon>Salamandridae</taxon>
        <taxon>Pleurodelinae</taxon>
        <taxon>Pleurodeles</taxon>
    </lineage>
</organism>
<feature type="region of interest" description="Disordered" evidence="1">
    <location>
        <begin position="1"/>
        <end position="112"/>
    </location>
</feature>
<accession>A0AAV7NP88</accession>
<comment type="caution">
    <text evidence="2">The sequence shown here is derived from an EMBL/GenBank/DDBJ whole genome shotgun (WGS) entry which is preliminary data.</text>
</comment>
<sequence>MGPATDPPDSTELHGSVTPDPEGQCEPSNPLLLPGAEGQSQRLHAVGLLKPESEEVRGRRRMEDAKGAAAQKRAMTGAEETPRTTVNPKHCSETQSPAPAAREAPSAYSGHA</sequence>
<feature type="compositionally biased region" description="Basic and acidic residues" evidence="1">
    <location>
        <begin position="51"/>
        <end position="66"/>
    </location>
</feature>
<name>A0AAV7NP88_PLEWA</name>